<evidence type="ECO:0000313" key="2">
    <source>
        <dbReference type="EMBL" id="KAH7516383.1"/>
    </source>
</evidence>
<organism evidence="2 3">
    <name type="scientific">Ziziphus jujuba var. spinosa</name>
    <dbReference type="NCBI Taxonomy" id="714518"/>
    <lineage>
        <taxon>Eukaryota</taxon>
        <taxon>Viridiplantae</taxon>
        <taxon>Streptophyta</taxon>
        <taxon>Embryophyta</taxon>
        <taxon>Tracheophyta</taxon>
        <taxon>Spermatophyta</taxon>
        <taxon>Magnoliopsida</taxon>
        <taxon>eudicotyledons</taxon>
        <taxon>Gunneridae</taxon>
        <taxon>Pentapetalae</taxon>
        <taxon>rosids</taxon>
        <taxon>fabids</taxon>
        <taxon>Rosales</taxon>
        <taxon>Rhamnaceae</taxon>
        <taxon>Paliureae</taxon>
        <taxon>Ziziphus</taxon>
    </lineage>
</organism>
<sequence>MALWGRCFVAPSVFGSAPASSSLGRVMKFDPGRHALFYGYMIFPLCFPCRLFLLVNISTFTKPNPQTPPNNSDLSHIFSSIRRDLNFIDHTSDIGWKE</sequence>
<comment type="caution">
    <text evidence="2">The sequence shown here is derived from an EMBL/GenBank/DDBJ whole genome shotgun (WGS) entry which is preliminary data.</text>
</comment>
<keyword evidence="1" id="KW-1133">Transmembrane helix</keyword>
<keyword evidence="1" id="KW-0812">Transmembrane</keyword>
<proteinExistence type="predicted"/>
<accession>A0A978UNI1</accession>
<evidence type="ECO:0000313" key="3">
    <source>
        <dbReference type="Proteomes" id="UP000813462"/>
    </source>
</evidence>
<reference evidence="2" key="1">
    <citation type="journal article" date="2021" name="Front. Plant Sci.">
        <title>Chromosome-Scale Genome Assembly for Chinese Sour Jujube and Insights Into Its Genome Evolution and Domestication Signature.</title>
        <authorList>
            <person name="Shen L.-Y."/>
            <person name="Luo H."/>
            <person name="Wang X.-L."/>
            <person name="Wang X.-M."/>
            <person name="Qiu X.-J."/>
            <person name="Liu H."/>
            <person name="Zhou S.-S."/>
            <person name="Jia K.-H."/>
            <person name="Nie S."/>
            <person name="Bao Y.-T."/>
            <person name="Zhang R.-G."/>
            <person name="Yun Q.-Z."/>
            <person name="Chai Y.-H."/>
            <person name="Lu J.-Y."/>
            <person name="Li Y."/>
            <person name="Zhao S.-W."/>
            <person name="Mao J.-F."/>
            <person name="Jia S.-G."/>
            <person name="Mao Y.-M."/>
        </authorList>
    </citation>
    <scope>NUCLEOTIDE SEQUENCE</scope>
    <source>
        <strain evidence="2">AT0</strain>
        <tissue evidence="2">Leaf</tissue>
    </source>
</reference>
<evidence type="ECO:0000256" key="1">
    <source>
        <dbReference type="SAM" id="Phobius"/>
    </source>
</evidence>
<dbReference type="AlphaFoldDB" id="A0A978UNI1"/>
<feature type="transmembrane region" description="Helical" evidence="1">
    <location>
        <begin position="35"/>
        <end position="55"/>
    </location>
</feature>
<dbReference type="Proteomes" id="UP000813462">
    <property type="component" value="Unassembled WGS sequence"/>
</dbReference>
<gene>
    <name evidence="2" type="ORF">FEM48_Zijuj10G0129300</name>
</gene>
<keyword evidence="1" id="KW-0472">Membrane</keyword>
<evidence type="ECO:0008006" key="4">
    <source>
        <dbReference type="Google" id="ProtNLM"/>
    </source>
</evidence>
<name>A0A978UNI1_ZIZJJ</name>
<protein>
    <recommendedName>
        <fullName evidence="4">Transmembrane protein</fullName>
    </recommendedName>
</protein>
<dbReference type="EMBL" id="JAEACU010000010">
    <property type="protein sequence ID" value="KAH7516383.1"/>
    <property type="molecule type" value="Genomic_DNA"/>
</dbReference>